<evidence type="ECO:0000313" key="8">
    <source>
        <dbReference type="EMBL" id="BFP44889.1"/>
    </source>
</evidence>
<dbReference type="PROSITE" id="PS00108">
    <property type="entry name" value="PROTEIN_KINASE_ST"/>
    <property type="match status" value="1"/>
</dbReference>
<dbReference type="GO" id="GO:0004674">
    <property type="term" value="F:protein serine/threonine kinase activity"/>
    <property type="evidence" value="ECO:0007669"/>
    <property type="project" value="UniProtKB-KW"/>
</dbReference>
<evidence type="ECO:0000256" key="5">
    <source>
        <dbReference type="ARBA" id="ARBA00022777"/>
    </source>
</evidence>
<dbReference type="EMBL" id="AP035881">
    <property type="protein sequence ID" value="BFP44889.1"/>
    <property type="molecule type" value="Genomic_DNA"/>
</dbReference>
<evidence type="ECO:0000256" key="3">
    <source>
        <dbReference type="ARBA" id="ARBA00022679"/>
    </source>
</evidence>
<organism evidence="8">
    <name type="scientific">Kitasatospora sp. CMC57</name>
    <dbReference type="NCBI Taxonomy" id="3231513"/>
    <lineage>
        <taxon>Bacteria</taxon>
        <taxon>Bacillati</taxon>
        <taxon>Actinomycetota</taxon>
        <taxon>Actinomycetes</taxon>
        <taxon>Kitasatosporales</taxon>
        <taxon>Streptomycetaceae</taxon>
        <taxon>Kitasatospora</taxon>
    </lineage>
</organism>
<dbReference type="Pfam" id="PF00069">
    <property type="entry name" value="Pkinase"/>
    <property type="match status" value="1"/>
</dbReference>
<reference evidence="8" key="1">
    <citation type="submission" date="2024-07" db="EMBL/GenBank/DDBJ databases">
        <title>Complete genome sequences of cellulolytic bacteria, Kitasatospora sp. CMC57 and Streptomyces sp. CMC78, isolated from Japanese agricultural soil.</title>
        <authorList>
            <person name="Hashimoto T."/>
            <person name="Ito M."/>
            <person name="Iwamoto M."/>
            <person name="Fukahori D."/>
            <person name="Shoda T."/>
            <person name="Sakoda M."/>
            <person name="Morohoshi T."/>
            <person name="Mitsuboshi M."/>
            <person name="Nishizawa T."/>
        </authorList>
    </citation>
    <scope>NUCLEOTIDE SEQUENCE</scope>
    <source>
        <strain evidence="8">CMC57</strain>
    </source>
</reference>
<name>A0AB33JUB7_9ACTN</name>
<keyword evidence="3" id="KW-0808">Transferase</keyword>
<dbReference type="CDD" id="cd14014">
    <property type="entry name" value="STKc_PknB_like"/>
    <property type="match status" value="1"/>
</dbReference>
<dbReference type="PANTHER" id="PTHR43289:SF6">
    <property type="entry name" value="SERINE_THREONINE-PROTEIN KINASE NEKL-3"/>
    <property type="match status" value="1"/>
</dbReference>
<evidence type="ECO:0000256" key="2">
    <source>
        <dbReference type="ARBA" id="ARBA00022527"/>
    </source>
</evidence>
<sequence>MQSGTVVAGRYVMDRPMGAGGMGEVWAAEDQLLDRRVAVKLLHQTDDDSRERFLREARAVAGLQHPGIVVVHDFGEFDGLPYLVMELLAGRSLEARQGDGPVAVGWAAEVGARVADALAVAHAAGLVHRDVKPSNLFLTEDGTVKLLDFGLVHERPQAVDETVRAEHTVAAGTWGYMAPEQHRGRSVDARADLYALGGTLHALLTGRPPSGGPQLRELRPDVPKELEQLIDSLCRADPADRPAGAGPVADQLRRLAERHGGRKAPKTVRQIPTARVPLGAKGVKEAKGSEHRVRRAVLGGVVSLGLALAAVKVANVPYATSDSTVTPGWEPNHPTASPLPAQLHPGDCLSYTKPAGALDTNLDAGLGWTELDCARPHQAQVVKVLTLTDPAFAAKWHTALALLRSDCDTAATEAESTTHSPLSLTRSVVGPTQAEWLSGAGRFAYCTVHHRDGAELTVDLGPVAGG</sequence>
<proteinExistence type="predicted"/>
<evidence type="ECO:0000256" key="1">
    <source>
        <dbReference type="ARBA" id="ARBA00012513"/>
    </source>
</evidence>
<protein>
    <recommendedName>
        <fullName evidence="1">non-specific serine/threonine protein kinase</fullName>
        <ecNumber evidence="1">2.7.11.1</ecNumber>
    </recommendedName>
</protein>
<dbReference type="InterPro" id="IPR000719">
    <property type="entry name" value="Prot_kinase_dom"/>
</dbReference>
<dbReference type="InterPro" id="IPR008271">
    <property type="entry name" value="Ser/Thr_kinase_AS"/>
</dbReference>
<dbReference type="InterPro" id="IPR011009">
    <property type="entry name" value="Kinase-like_dom_sf"/>
</dbReference>
<dbReference type="AlphaFoldDB" id="A0AB33JUB7"/>
<feature type="domain" description="Protein kinase" evidence="7">
    <location>
        <begin position="11"/>
        <end position="253"/>
    </location>
</feature>
<dbReference type="GO" id="GO:0005524">
    <property type="term" value="F:ATP binding"/>
    <property type="evidence" value="ECO:0007669"/>
    <property type="project" value="UniProtKB-KW"/>
</dbReference>
<accession>A0AB33JUB7</accession>
<dbReference type="SUPFAM" id="SSF56112">
    <property type="entry name" value="Protein kinase-like (PK-like)"/>
    <property type="match status" value="1"/>
</dbReference>
<keyword evidence="5" id="KW-0418">Kinase</keyword>
<keyword evidence="6" id="KW-0067">ATP-binding</keyword>
<evidence type="ECO:0000256" key="6">
    <source>
        <dbReference type="ARBA" id="ARBA00022840"/>
    </source>
</evidence>
<evidence type="ECO:0000256" key="4">
    <source>
        <dbReference type="ARBA" id="ARBA00022741"/>
    </source>
</evidence>
<evidence type="ECO:0000259" key="7">
    <source>
        <dbReference type="PROSITE" id="PS50011"/>
    </source>
</evidence>
<dbReference type="Gene3D" id="3.30.200.20">
    <property type="entry name" value="Phosphorylase Kinase, domain 1"/>
    <property type="match status" value="1"/>
</dbReference>
<dbReference type="SMART" id="SM00220">
    <property type="entry name" value="S_TKc"/>
    <property type="match status" value="1"/>
</dbReference>
<dbReference type="EC" id="2.7.11.1" evidence="1"/>
<gene>
    <name evidence="8" type="ORF">KCMC57_12570</name>
</gene>
<dbReference type="PROSITE" id="PS50011">
    <property type="entry name" value="PROTEIN_KINASE_DOM"/>
    <property type="match status" value="1"/>
</dbReference>
<dbReference type="Gene3D" id="1.10.510.10">
    <property type="entry name" value="Transferase(Phosphotransferase) domain 1"/>
    <property type="match status" value="1"/>
</dbReference>
<keyword evidence="2" id="KW-0723">Serine/threonine-protein kinase</keyword>
<dbReference type="PANTHER" id="PTHR43289">
    <property type="entry name" value="MITOGEN-ACTIVATED PROTEIN KINASE KINASE KINASE 20-RELATED"/>
    <property type="match status" value="1"/>
</dbReference>
<keyword evidence="4" id="KW-0547">Nucleotide-binding</keyword>